<protein>
    <submittedName>
        <fullName evidence="2">Thiol reductase thioredoxin</fullName>
    </submittedName>
</protein>
<evidence type="ECO:0000313" key="2">
    <source>
        <dbReference type="EMBL" id="MRH44145.1"/>
    </source>
</evidence>
<dbReference type="RefSeq" id="WP_153737760.1">
    <property type="nucleotide sequence ID" value="NZ_WJNG01000014.1"/>
</dbReference>
<organism evidence="2 3">
    <name type="scientific">Aquibacillus halophilus</name>
    <dbReference type="NCBI Taxonomy" id="930132"/>
    <lineage>
        <taxon>Bacteria</taxon>
        <taxon>Bacillati</taxon>
        <taxon>Bacillota</taxon>
        <taxon>Bacilli</taxon>
        <taxon>Bacillales</taxon>
        <taxon>Bacillaceae</taxon>
        <taxon>Aquibacillus</taxon>
    </lineage>
</organism>
<dbReference type="Proteomes" id="UP000799092">
    <property type="component" value="Unassembled WGS sequence"/>
</dbReference>
<name>A0A6A8DEM1_9BACI</name>
<dbReference type="OrthoDB" id="32134at2"/>
<dbReference type="CDD" id="cd02947">
    <property type="entry name" value="TRX_family"/>
    <property type="match status" value="1"/>
</dbReference>
<proteinExistence type="predicted"/>
<accession>A0A6A8DEM1</accession>
<reference evidence="2" key="1">
    <citation type="submission" date="2019-11" db="EMBL/GenBank/DDBJ databases">
        <authorList>
            <person name="Li J."/>
        </authorList>
    </citation>
    <scope>NUCLEOTIDE SEQUENCE</scope>
    <source>
        <strain evidence="2">B6B</strain>
    </source>
</reference>
<sequence length="167" mass="19024">MKKNMITFIIVLVLLFGALAFVVSYQNQQQSEGNPYGKSSLEQGTIDQLNDPLYQNQILPNELEERLENNEDVTVYFYSPDCIHCQNTTPLIVPMTEGLEIDLKKLNLLEFEGAWNTFNIESTPTIVHYENGEEVARINGARPIIEFDNFFNEHVLDSDSSAETDSE</sequence>
<keyword evidence="3" id="KW-1185">Reference proteome</keyword>
<evidence type="ECO:0000259" key="1">
    <source>
        <dbReference type="Pfam" id="PF00085"/>
    </source>
</evidence>
<dbReference type="AlphaFoldDB" id="A0A6A8DEM1"/>
<evidence type="ECO:0000313" key="3">
    <source>
        <dbReference type="Proteomes" id="UP000799092"/>
    </source>
</evidence>
<dbReference type="Pfam" id="PF00085">
    <property type="entry name" value="Thioredoxin"/>
    <property type="match status" value="1"/>
</dbReference>
<comment type="caution">
    <text evidence="2">The sequence shown here is derived from an EMBL/GenBank/DDBJ whole genome shotgun (WGS) entry which is preliminary data.</text>
</comment>
<dbReference type="Gene3D" id="3.40.30.10">
    <property type="entry name" value="Glutaredoxin"/>
    <property type="match status" value="1"/>
</dbReference>
<dbReference type="InterPro" id="IPR036249">
    <property type="entry name" value="Thioredoxin-like_sf"/>
</dbReference>
<feature type="domain" description="Thioredoxin" evidence="1">
    <location>
        <begin position="61"/>
        <end position="147"/>
    </location>
</feature>
<dbReference type="SUPFAM" id="SSF52833">
    <property type="entry name" value="Thioredoxin-like"/>
    <property type="match status" value="1"/>
</dbReference>
<dbReference type="InterPro" id="IPR013766">
    <property type="entry name" value="Thioredoxin_domain"/>
</dbReference>
<dbReference type="EMBL" id="WJNG01000014">
    <property type="protein sequence ID" value="MRH44145.1"/>
    <property type="molecule type" value="Genomic_DNA"/>
</dbReference>
<gene>
    <name evidence="2" type="ORF">GH741_16000</name>
</gene>